<organism evidence="1 2">
    <name type="scientific">Zosterops borbonicus</name>
    <dbReference type="NCBI Taxonomy" id="364589"/>
    <lineage>
        <taxon>Eukaryota</taxon>
        <taxon>Metazoa</taxon>
        <taxon>Chordata</taxon>
        <taxon>Craniata</taxon>
        <taxon>Vertebrata</taxon>
        <taxon>Euteleostomi</taxon>
        <taxon>Archelosauria</taxon>
        <taxon>Archosauria</taxon>
        <taxon>Dinosauria</taxon>
        <taxon>Saurischia</taxon>
        <taxon>Theropoda</taxon>
        <taxon>Coelurosauria</taxon>
        <taxon>Aves</taxon>
        <taxon>Neognathae</taxon>
        <taxon>Neoaves</taxon>
        <taxon>Telluraves</taxon>
        <taxon>Australaves</taxon>
        <taxon>Passeriformes</taxon>
        <taxon>Sylvioidea</taxon>
        <taxon>Zosteropidae</taxon>
        <taxon>Zosterops</taxon>
    </lineage>
</organism>
<proteinExistence type="predicted"/>
<keyword evidence="2" id="KW-1185">Reference proteome</keyword>
<dbReference type="AlphaFoldDB" id="A0A8K1LLR8"/>
<name>A0A8K1LLR8_9PASS</name>
<gene>
    <name evidence="1" type="ORF">HGM15179_008199</name>
</gene>
<dbReference type="EMBL" id="SWJQ01000203">
    <property type="protein sequence ID" value="TRZ18905.1"/>
    <property type="molecule type" value="Genomic_DNA"/>
</dbReference>
<evidence type="ECO:0000313" key="1">
    <source>
        <dbReference type="EMBL" id="TRZ18905.1"/>
    </source>
</evidence>
<dbReference type="OrthoDB" id="5957988at2759"/>
<protein>
    <submittedName>
        <fullName evidence="1">Uncharacterized protein</fullName>
    </submittedName>
</protein>
<dbReference type="Proteomes" id="UP000796761">
    <property type="component" value="Unassembled WGS sequence"/>
</dbReference>
<reference evidence="1" key="1">
    <citation type="submission" date="2019-04" db="EMBL/GenBank/DDBJ databases">
        <title>Genome assembly of Zosterops borbonicus 15179.</title>
        <authorList>
            <person name="Leroy T."/>
            <person name="Anselmetti Y."/>
            <person name="Tilak M.-K."/>
            <person name="Nabholz B."/>
        </authorList>
    </citation>
    <scope>NUCLEOTIDE SEQUENCE</scope>
    <source>
        <strain evidence="1">HGM_15179</strain>
        <tissue evidence="1">Muscle</tissue>
    </source>
</reference>
<evidence type="ECO:0000313" key="2">
    <source>
        <dbReference type="Proteomes" id="UP000796761"/>
    </source>
</evidence>
<comment type="caution">
    <text evidence="1">The sequence shown here is derived from an EMBL/GenBank/DDBJ whole genome shotgun (WGS) entry which is preliminary data.</text>
</comment>
<accession>A0A8K1LLR8</accession>
<sequence>MHSATPGISMEQSIGCPDIYHVHFNLNGLAWSTHQPSDNSTVACIDVGCIPAVKVNEPLEDFYITMKKTDGSDFVPTSFCTIQQGLDQILNNTGGCLLHHQQHLQFFHEKAEE</sequence>